<gene>
    <name evidence="1" type="ORF">S01H1_60177</name>
</gene>
<feature type="non-terminal residue" evidence="1">
    <location>
        <position position="153"/>
    </location>
</feature>
<protein>
    <submittedName>
        <fullName evidence="1">Uncharacterized protein</fullName>
    </submittedName>
</protein>
<proteinExistence type="predicted"/>
<dbReference type="AlphaFoldDB" id="X0VJW2"/>
<reference evidence="1" key="1">
    <citation type="journal article" date="2014" name="Front. Microbiol.">
        <title>High frequency of phylogenetically diverse reductive dehalogenase-homologous genes in deep subseafloor sedimentary metagenomes.</title>
        <authorList>
            <person name="Kawai M."/>
            <person name="Futagami T."/>
            <person name="Toyoda A."/>
            <person name="Takaki Y."/>
            <person name="Nishi S."/>
            <person name="Hori S."/>
            <person name="Arai W."/>
            <person name="Tsubouchi T."/>
            <person name="Morono Y."/>
            <person name="Uchiyama I."/>
            <person name="Ito T."/>
            <person name="Fujiyama A."/>
            <person name="Inagaki F."/>
            <person name="Takami H."/>
        </authorList>
    </citation>
    <scope>NUCLEOTIDE SEQUENCE</scope>
    <source>
        <strain evidence="1">Expedition CK06-06</strain>
    </source>
</reference>
<dbReference type="EMBL" id="BARS01039408">
    <property type="protein sequence ID" value="GAG18569.1"/>
    <property type="molecule type" value="Genomic_DNA"/>
</dbReference>
<sequence>MADINQLIASGGNVLNAQSLLGGVQRYKANELILDQGTKDAAEFDANEPVRAADRLSKLEGFEAESIQLGARAAKAHFDVIRQAETQQQKLSAMSDMLEFLDKRAVNIKERGGNPAGTINLKNAVKNAIANPTTAGGDLQNIARVTDELAEAN</sequence>
<name>X0VJW2_9ZZZZ</name>
<evidence type="ECO:0000313" key="1">
    <source>
        <dbReference type="EMBL" id="GAG18569.1"/>
    </source>
</evidence>
<accession>X0VJW2</accession>
<organism evidence="1">
    <name type="scientific">marine sediment metagenome</name>
    <dbReference type="NCBI Taxonomy" id="412755"/>
    <lineage>
        <taxon>unclassified sequences</taxon>
        <taxon>metagenomes</taxon>
        <taxon>ecological metagenomes</taxon>
    </lineage>
</organism>
<comment type="caution">
    <text evidence="1">The sequence shown here is derived from an EMBL/GenBank/DDBJ whole genome shotgun (WGS) entry which is preliminary data.</text>
</comment>